<accession>A0A081S1M4</accession>
<dbReference type="Proteomes" id="UP000028002">
    <property type="component" value="Unassembled WGS sequence"/>
</dbReference>
<reference evidence="1 2" key="1">
    <citation type="submission" date="2014-03" db="EMBL/GenBank/DDBJ databases">
        <title>Draft Genome of Photorhabdus temperata Meg1.</title>
        <authorList>
            <person name="Hurst S.G.IV."/>
            <person name="Morris K."/>
            <person name="Thomas K."/>
            <person name="Tisa L.S."/>
        </authorList>
    </citation>
    <scope>NUCLEOTIDE SEQUENCE [LARGE SCALE GENOMIC DNA]</scope>
    <source>
        <strain evidence="1 2">Meg1</strain>
    </source>
</reference>
<proteinExistence type="predicted"/>
<protein>
    <submittedName>
        <fullName evidence="1">Uncharacterized protein</fullName>
    </submittedName>
</protein>
<dbReference type="PATRIC" id="fig|1393735.3.peg.623"/>
<name>A0A081S1M4_PHOTE</name>
<evidence type="ECO:0000313" key="2">
    <source>
        <dbReference type="Proteomes" id="UP000028002"/>
    </source>
</evidence>
<gene>
    <name evidence="1" type="ORF">MEG1DRAFT_00613</name>
</gene>
<dbReference type="EMBL" id="JGVH01000004">
    <property type="protein sequence ID" value="KER04827.1"/>
    <property type="molecule type" value="Genomic_DNA"/>
</dbReference>
<evidence type="ECO:0000313" key="1">
    <source>
        <dbReference type="EMBL" id="KER04827.1"/>
    </source>
</evidence>
<sequence length="41" mass="4800">MEDGLIADPYEEEVKYFTPEELQEMGIFLAKVFYSTPPPFQ</sequence>
<dbReference type="AlphaFoldDB" id="A0A081S1M4"/>
<comment type="caution">
    <text evidence="1">The sequence shown here is derived from an EMBL/GenBank/DDBJ whole genome shotgun (WGS) entry which is preliminary data.</text>
</comment>
<organism evidence="1 2">
    <name type="scientific">Photorhabdus temperata subsp. temperata Meg1</name>
    <dbReference type="NCBI Taxonomy" id="1393735"/>
    <lineage>
        <taxon>Bacteria</taxon>
        <taxon>Pseudomonadati</taxon>
        <taxon>Pseudomonadota</taxon>
        <taxon>Gammaproteobacteria</taxon>
        <taxon>Enterobacterales</taxon>
        <taxon>Morganellaceae</taxon>
        <taxon>Photorhabdus</taxon>
    </lineage>
</organism>